<dbReference type="PANTHER" id="PTHR24171:SF8">
    <property type="entry name" value="BRCA1-ASSOCIATED RING DOMAIN PROTEIN 1"/>
    <property type="match status" value="1"/>
</dbReference>
<name>A0A498NXD7_LABRO</name>
<evidence type="ECO:0000313" key="6">
    <source>
        <dbReference type="Proteomes" id="UP000290572"/>
    </source>
</evidence>
<feature type="region of interest" description="Disordered" evidence="4">
    <location>
        <begin position="174"/>
        <end position="224"/>
    </location>
</feature>
<dbReference type="AlphaFoldDB" id="A0A498NXD7"/>
<keyword evidence="6" id="KW-1185">Reference proteome</keyword>
<dbReference type="InterPro" id="IPR036770">
    <property type="entry name" value="Ankyrin_rpt-contain_sf"/>
</dbReference>
<dbReference type="GO" id="GO:0004842">
    <property type="term" value="F:ubiquitin-protein transferase activity"/>
    <property type="evidence" value="ECO:0007669"/>
    <property type="project" value="TreeGrafter"/>
</dbReference>
<dbReference type="InterPro" id="IPR002110">
    <property type="entry name" value="Ankyrin_rpt"/>
</dbReference>
<dbReference type="SMART" id="SM00248">
    <property type="entry name" value="ANK"/>
    <property type="match status" value="2"/>
</dbReference>
<reference evidence="5 6" key="1">
    <citation type="submission" date="2018-03" db="EMBL/GenBank/DDBJ databases">
        <title>Draft genome sequence of Rohu Carp (Labeo rohita).</title>
        <authorList>
            <person name="Das P."/>
            <person name="Kushwaha B."/>
            <person name="Joshi C.G."/>
            <person name="Kumar D."/>
            <person name="Nagpure N.S."/>
            <person name="Sahoo L."/>
            <person name="Das S.P."/>
            <person name="Bit A."/>
            <person name="Patnaik S."/>
            <person name="Meher P.K."/>
            <person name="Jayasankar P."/>
            <person name="Koringa P.G."/>
            <person name="Patel N.V."/>
            <person name="Hinsu A.T."/>
            <person name="Kumar R."/>
            <person name="Pandey M."/>
            <person name="Agarwal S."/>
            <person name="Srivastava S."/>
            <person name="Singh M."/>
            <person name="Iquebal M.A."/>
            <person name="Jaiswal S."/>
            <person name="Angadi U.B."/>
            <person name="Kumar N."/>
            <person name="Raza M."/>
            <person name="Shah T.M."/>
            <person name="Rai A."/>
            <person name="Jena J.K."/>
        </authorList>
    </citation>
    <scope>NUCLEOTIDE SEQUENCE [LARGE SCALE GENOMIC DNA]</scope>
    <source>
        <strain evidence="5">DASCIFA01</strain>
        <tissue evidence="5">Testis</tissue>
    </source>
</reference>
<gene>
    <name evidence="5" type="ORF">ROHU_003005</name>
</gene>
<dbReference type="STRING" id="84645.A0A498NXD7"/>
<dbReference type="EMBL" id="QBIY01008315">
    <property type="protein sequence ID" value="RXN36386.1"/>
    <property type="molecule type" value="Genomic_DNA"/>
</dbReference>
<dbReference type="SUPFAM" id="SSF48403">
    <property type="entry name" value="Ankyrin repeat"/>
    <property type="match status" value="1"/>
</dbReference>
<dbReference type="PANTHER" id="PTHR24171">
    <property type="entry name" value="ANKYRIN REPEAT DOMAIN-CONTAINING PROTEIN 39-RELATED"/>
    <property type="match status" value="1"/>
</dbReference>
<keyword evidence="1" id="KW-0677">Repeat</keyword>
<feature type="region of interest" description="Disordered" evidence="4">
    <location>
        <begin position="125"/>
        <end position="159"/>
    </location>
</feature>
<dbReference type="Gene3D" id="1.25.40.20">
    <property type="entry name" value="Ankyrin repeat-containing domain"/>
    <property type="match status" value="1"/>
</dbReference>
<evidence type="ECO:0000256" key="2">
    <source>
        <dbReference type="ARBA" id="ARBA00023043"/>
    </source>
</evidence>
<accession>A0A498NXD7</accession>
<dbReference type="Pfam" id="PF13857">
    <property type="entry name" value="Ank_5"/>
    <property type="match status" value="1"/>
</dbReference>
<evidence type="ECO:0000313" key="5">
    <source>
        <dbReference type="EMBL" id="RXN36386.1"/>
    </source>
</evidence>
<sequence length="224" mass="24523">MDTSWTQSGALVNLTNNHGNTGLHEAVRGGHVQLVELLLHRGALVHMRNKRQRTALDCAHETAGKNTEIQRLLQKAYADSPDIHPVKHSRGTEGTVAVYEKLFALNRSQRRTDRAATTIGVLDQTADGHSDRRKLTRGETVDSSSPFCHPQSPHAQSRSLTRCHTISQDLTQHSLHVPCDPEPSPEPQQPNGDSALGADVQEEDAQSRGSDVEIAATEMDNVVL</sequence>
<dbReference type="GO" id="GO:0085020">
    <property type="term" value="P:protein K6-linked ubiquitination"/>
    <property type="evidence" value="ECO:0007669"/>
    <property type="project" value="TreeGrafter"/>
</dbReference>
<feature type="repeat" description="ANK" evidence="3">
    <location>
        <begin position="18"/>
        <end position="50"/>
    </location>
</feature>
<dbReference type="GO" id="GO:0070531">
    <property type="term" value="C:BRCA1-A complex"/>
    <property type="evidence" value="ECO:0007669"/>
    <property type="project" value="TreeGrafter"/>
</dbReference>
<organism evidence="5 6">
    <name type="scientific">Labeo rohita</name>
    <name type="common">Indian major carp</name>
    <name type="synonym">Cyprinus rohita</name>
    <dbReference type="NCBI Taxonomy" id="84645"/>
    <lineage>
        <taxon>Eukaryota</taxon>
        <taxon>Metazoa</taxon>
        <taxon>Chordata</taxon>
        <taxon>Craniata</taxon>
        <taxon>Vertebrata</taxon>
        <taxon>Euteleostomi</taxon>
        <taxon>Actinopterygii</taxon>
        <taxon>Neopterygii</taxon>
        <taxon>Teleostei</taxon>
        <taxon>Ostariophysi</taxon>
        <taxon>Cypriniformes</taxon>
        <taxon>Cyprinidae</taxon>
        <taxon>Labeoninae</taxon>
        <taxon>Labeonini</taxon>
        <taxon>Labeo</taxon>
    </lineage>
</organism>
<proteinExistence type="predicted"/>
<evidence type="ECO:0000256" key="1">
    <source>
        <dbReference type="ARBA" id="ARBA00022737"/>
    </source>
</evidence>
<evidence type="ECO:0000256" key="4">
    <source>
        <dbReference type="SAM" id="MobiDB-lite"/>
    </source>
</evidence>
<dbReference type="PROSITE" id="PS50297">
    <property type="entry name" value="ANK_REP_REGION"/>
    <property type="match status" value="1"/>
</dbReference>
<protein>
    <submittedName>
        <fullName evidence="5">Ankyrin repeat domain-containing 27 isoform X2</fullName>
    </submittedName>
</protein>
<dbReference type="Proteomes" id="UP000290572">
    <property type="component" value="Unassembled WGS sequence"/>
</dbReference>
<dbReference type="GO" id="GO:0031436">
    <property type="term" value="C:BRCA1-BARD1 complex"/>
    <property type="evidence" value="ECO:0007669"/>
    <property type="project" value="TreeGrafter"/>
</dbReference>
<comment type="caution">
    <text evidence="5">The sequence shown here is derived from an EMBL/GenBank/DDBJ whole genome shotgun (WGS) entry which is preliminary data.</text>
</comment>
<keyword evidence="2 3" id="KW-0040">ANK repeat</keyword>
<evidence type="ECO:0000256" key="3">
    <source>
        <dbReference type="PROSITE-ProRule" id="PRU00023"/>
    </source>
</evidence>
<dbReference type="PROSITE" id="PS50088">
    <property type="entry name" value="ANK_REPEAT"/>
    <property type="match status" value="1"/>
</dbReference>